<feature type="transmembrane region" description="Helical" evidence="2">
    <location>
        <begin position="82"/>
        <end position="103"/>
    </location>
</feature>
<dbReference type="Gene3D" id="2.60.200.20">
    <property type="match status" value="1"/>
</dbReference>
<feature type="region of interest" description="Disordered" evidence="1">
    <location>
        <begin position="275"/>
        <end position="342"/>
    </location>
</feature>
<feature type="compositionally biased region" description="Low complexity" evidence="1">
    <location>
        <begin position="275"/>
        <end position="341"/>
    </location>
</feature>
<dbReference type="InterPro" id="IPR000253">
    <property type="entry name" value="FHA_dom"/>
</dbReference>
<feature type="transmembrane region" description="Helical" evidence="2">
    <location>
        <begin position="237"/>
        <end position="257"/>
    </location>
</feature>
<gene>
    <name evidence="4" type="ORF">H9758_04830</name>
</gene>
<evidence type="ECO:0000256" key="1">
    <source>
        <dbReference type="SAM" id="MobiDB-lite"/>
    </source>
</evidence>
<dbReference type="SMART" id="SM00240">
    <property type="entry name" value="FHA"/>
    <property type="match status" value="1"/>
</dbReference>
<dbReference type="SUPFAM" id="SSF49879">
    <property type="entry name" value="SMAD/FHA domain"/>
    <property type="match status" value="1"/>
</dbReference>
<feature type="transmembrane region" description="Helical" evidence="2">
    <location>
        <begin position="124"/>
        <end position="152"/>
    </location>
</feature>
<reference evidence="4" key="1">
    <citation type="journal article" date="2021" name="PeerJ">
        <title>Extensive microbial diversity within the chicken gut microbiome revealed by metagenomics and culture.</title>
        <authorList>
            <person name="Gilroy R."/>
            <person name="Ravi A."/>
            <person name="Getino M."/>
            <person name="Pursley I."/>
            <person name="Horton D.L."/>
            <person name="Alikhan N.F."/>
            <person name="Baker D."/>
            <person name="Gharbi K."/>
            <person name="Hall N."/>
            <person name="Watson M."/>
            <person name="Adriaenssens E.M."/>
            <person name="Foster-Nyarko E."/>
            <person name="Jarju S."/>
            <person name="Secka A."/>
            <person name="Antonio M."/>
            <person name="Oren A."/>
            <person name="Chaudhuri R.R."/>
            <person name="La Ragione R."/>
            <person name="Hildebrand F."/>
            <person name="Pallen M.J."/>
        </authorList>
    </citation>
    <scope>NUCLEOTIDE SEQUENCE</scope>
    <source>
        <strain evidence="4">ChiW19-954</strain>
    </source>
</reference>
<dbReference type="PROSITE" id="PS50006">
    <property type="entry name" value="FHA_DOMAIN"/>
    <property type="match status" value="1"/>
</dbReference>
<keyword evidence="2" id="KW-1133">Transmembrane helix</keyword>
<dbReference type="Pfam" id="PF00498">
    <property type="entry name" value="FHA"/>
    <property type="match status" value="1"/>
</dbReference>
<dbReference type="EMBL" id="DWWO01000063">
    <property type="protein sequence ID" value="HJC33901.1"/>
    <property type="molecule type" value="Genomic_DNA"/>
</dbReference>
<evidence type="ECO:0000256" key="2">
    <source>
        <dbReference type="SAM" id="Phobius"/>
    </source>
</evidence>
<evidence type="ECO:0000259" key="3">
    <source>
        <dbReference type="PROSITE" id="PS50006"/>
    </source>
</evidence>
<feature type="transmembrane region" description="Helical" evidence="2">
    <location>
        <begin position="12"/>
        <end position="36"/>
    </location>
</feature>
<feature type="transmembrane region" description="Helical" evidence="2">
    <location>
        <begin position="209"/>
        <end position="231"/>
    </location>
</feature>
<accession>A0A9D2STV4</accession>
<comment type="caution">
    <text evidence="4">The sequence shown here is derived from an EMBL/GenBank/DDBJ whole genome shotgun (WGS) entry which is preliminary data.</text>
</comment>
<dbReference type="CDD" id="cd00060">
    <property type="entry name" value="FHA"/>
    <property type="match status" value="1"/>
</dbReference>
<dbReference type="InterPro" id="IPR008984">
    <property type="entry name" value="SMAD_FHA_dom_sf"/>
</dbReference>
<protein>
    <submittedName>
        <fullName evidence="4">FHA domain-containing protein</fullName>
    </submittedName>
</protein>
<feature type="domain" description="FHA" evidence="3">
    <location>
        <begin position="388"/>
        <end position="439"/>
    </location>
</feature>
<reference evidence="4" key="2">
    <citation type="submission" date="2021-04" db="EMBL/GenBank/DDBJ databases">
        <authorList>
            <person name="Gilroy R."/>
        </authorList>
    </citation>
    <scope>NUCLEOTIDE SEQUENCE</scope>
    <source>
        <strain evidence="4">ChiW19-954</strain>
    </source>
</reference>
<keyword evidence="2" id="KW-0812">Transmembrane</keyword>
<dbReference type="AlphaFoldDB" id="A0A9D2STV4"/>
<evidence type="ECO:0000313" key="4">
    <source>
        <dbReference type="EMBL" id="HJC33901.1"/>
    </source>
</evidence>
<name>A0A9D2STV4_9FIRM</name>
<feature type="transmembrane region" description="Helical" evidence="2">
    <location>
        <begin position="164"/>
        <end position="188"/>
    </location>
</feature>
<evidence type="ECO:0000313" key="5">
    <source>
        <dbReference type="Proteomes" id="UP000823890"/>
    </source>
</evidence>
<organism evidence="4 5">
    <name type="scientific">Candidatus Mediterraneibacter faecipullorum</name>
    <dbReference type="NCBI Taxonomy" id="2838670"/>
    <lineage>
        <taxon>Bacteria</taxon>
        <taxon>Bacillati</taxon>
        <taxon>Bacillota</taxon>
        <taxon>Clostridia</taxon>
        <taxon>Lachnospirales</taxon>
        <taxon>Lachnospiraceae</taxon>
        <taxon>Mediterraneibacter</taxon>
    </lineage>
</organism>
<keyword evidence="2" id="KW-0472">Membrane</keyword>
<sequence>MNTQNVQNGTLNVVRTMATSVLFLVGTIGYSAYVLFELLGSFTGGSEIMNMFNNIMAQSGAYSSMDYQSLQMLSGIFGSTSVISTLFGLIPAMVLVAGIWMVFAAAKQNKLPGIAATGMTMIRVIVIIELVLSCIAVFAVAAIGFLVVLGMGSLAGYYGEGTPVVVIMVLILIVILAVCAINIIYYVKLGGTVKRMKETMITGRPDTKVSLFVEILCYLGGAGSAISALMSLVGLDIFGFLSNAGMGTASICFGMLLRQYRNKMQTLEMNPQAYQAQPGAGQQSAAPHQAQQAQPGAAQQNAAPQQAYQTQPGAAPQQTYQAQPGAAPQQTYQAQPGAAPQMYQTPQTEEYGETTLLGGQMVQNGMLKMVHLIRRKTGEDICINKESFWIGKDAGYVDYCIKDNTAISRRHALITIRDDVCYIQDNHSTNRVFVNGYVLEAGVDTRISNGDVIRMGDEEFVVSIG</sequence>
<proteinExistence type="predicted"/>
<dbReference type="Proteomes" id="UP000823890">
    <property type="component" value="Unassembled WGS sequence"/>
</dbReference>